<dbReference type="GeneID" id="11470492"/>
<accession>G8JPJ1</accession>
<dbReference type="PANTHER" id="PTHR13362:SF2">
    <property type="entry name" value="SMALL RIBOSOMAL SUBUNIT PROTEIN MS33"/>
    <property type="match status" value="1"/>
</dbReference>
<dbReference type="GO" id="GO:0005763">
    <property type="term" value="C:mitochondrial small ribosomal subunit"/>
    <property type="evidence" value="ECO:0007669"/>
    <property type="project" value="EnsemblFungi"/>
</dbReference>
<dbReference type="InParanoid" id="G8JPJ1"/>
<keyword evidence="4" id="KW-0496">Mitochondrion</keyword>
<evidence type="ECO:0000256" key="4">
    <source>
        <dbReference type="ARBA" id="ARBA00023128"/>
    </source>
</evidence>
<dbReference type="PANTHER" id="PTHR13362">
    <property type="entry name" value="MITOCHONDRIAL RIBOSOMAL PROTEIN S33"/>
    <property type="match status" value="1"/>
</dbReference>
<evidence type="ECO:0000256" key="7">
    <source>
        <dbReference type="SAM" id="MobiDB-lite"/>
    </source>
</evidence>
<dbReference type="GO" id="GO:0003735">
    <property type="term" value="F:structural constituent of ribosome"/>
    <property type="evidence" value="ECO:0007669"/>
    <property type="project" value="EnsemblFungi"/>
</dbReference>
<dbReference type="eggNOG" id="KOG4844">
    <property type="taxonomic scope" value="Eukaryota"/>
</dbReference>
<dbReference type="OrthoDB" id="2257454at2759"/>
<feature type="region of interest" description="Disordered" evidence="7">
    <location>
        <begin position="80"/>
        <end position="103"/>
    </location>
</feature>
<evidence type="ECO:0000256" key="3">
    <source>
        <dbReference type="ARBA" id="ARBA00022980"/>
    </source>
</evidence>
<keyword evidence="5" id="KW-0687">Ribonucleoprotein</keyword>
<dbReference type="FunCoup" id="G8JPJ1">
    <property type="interactions" value="227"/>
</dbReference>
<evidence type="ECO:0000256" key="1">
    <source>
        <dbReference type="ARBA" id="ARBA00004173"/>
    </source>
</evidence>
<proteinExistence type="inferred from homology"/>
<dbReference type="HOGENOM" id="CLU_150777_0_1_1"/>
<sequence>MVSKDKLLRLSELSAKIFDQNFNPSGVRTGAKILSKRLKGPAIANYYPNPDFIKFKQLKSLYPGFTFTDEEEAYRTSMVELRKRRGKGAPAKKKGPSTDKKKK</sequence>
<evidence type="ECO:0000313" key="9">
    <source>
        <dbReference type="Proteomes" id="UP000006790"/>
    </source>
</evidence>
<dbReference type="KEGG" id="erc:Ecym_2087"/>
<protein>
    <recommendedName>
        <fullName evidence="6">Small ribosomal subunit protein mS33</fullName>
    </recommendedName>
</protein>
<evidence type="ECO:0000256" key="5">
    <source>
        <dbReference type="ARBA" id="ARBA00023274"/>
    </source>
</evidence>
<name>G8JPJ1_ERECY</name>
<keyword evidence="3" id="KW-0689">Ribosomal protein</keyword>
<feature type="compositionally biased region" description="Basic residues" evidence="7">
    <location>
        <begin position="82"/>
        <end position="95"/>
    </location>
</feature>
<keyword evidence="9" id="KW-1185">Reference proteome</keyword>
<dbReference type="Pfam" id="PF08293">
    <property type="entry name" value="MRP-S33"/>
    <property type="match status" value="1"/>
</dbReference>
<evidence type="ECO:0000256" key="6">
    <source>
        <dbReference type="ARBA" id="ARBA00035132"/>
    </source>
</evidence>
<dbReference type="Proteomes" id="UP000006790">
    <property type="component" value="Chromosome 2"/>
</dbReference>
<dbReference type="EMBL" id="CP002498">
    <property type="protein sequence ID" value="AET37840.1"/>
    <property type="molecule type" value="Genomic_DNA"/>
</dbReference>
<dbReference type="AlphaFoldDB" id="G8JPJ1"/>
<evidence type="ECO:0000313" key="8">
    <source>
        <dbReference type="EMBL" id="AET37840.1"/>
    </source>
</evidence>
<dbReference type="OMA" id="MKAQCQV"/>
<dbReference type="STRING" id="931890.G8JPJ1"/>
<reference evidence="9" key="1">
    <citation type="journal article" date="2012" name="G3 (Bethesda)">
        <title>Pichia sorbitophila, an interspecies yeast hybrid reveals early steps of genome resolution following polyploidization.</title>
        <authorList>
            <person name="Leh Louis V."/>
            <person name="Despons L."/>
            <person name="Friedrich A."/>
            <person name="Martin T."/>
            <person name="Durrens P."/>
            <person name="Casaregola S."/>
            <person name="Neuveglise C."/>
            <person name="Fairhead C."/>
            <person name="Marck C."/>
            <person name="Cruz J.A."/>
            <person name="Straub M.L."/>
            <person name="Kugler V."/>
            <person name="Sacerdot C."/>
            <person name="Uzunov Z."/>
            <person name="Thierry A."/>
            <person name="Weiss S."/>
            <person name="Bleykasten C."/>
            <person name="De Montigny J."/>
            <person name="Jacques N."/>
            <person name="Jung P."/>
            <person name="Lemaire M."/>
            <person name="Mallet S."/>
            <person name="Morel G."/>
            <person name="Richard G.F."/>
            <person name="Sarkar A."/>
            <person name="Savel G."/>
            <person name="Schacherer J."/>
            <person name="Seret M.L."/>
            <person name="Talla E."/>
            <person name="Samson G."/>
            <person name="Jubin C."/>
            <person name="Poulain J."/>
            <person name="Vacherie B."/>
            <person name="Barbe V."/>
            <person name="Pelletier E."/>
            <person name="Sherman D.J."/>
            <person name="Westhof E."/>
            <person name="Weissenbach J."/>
            <person name="Baret P.V."/>
            <person name="Wincker P."/>
            <person name="Gaillardin C."/>
            <person name="Dujon B."/>
            <person name="Souciet J.L."/>
        </authorList>
    </citation>
    <scope>NUCLEOTIDE SEQUENCE [LARGE SCALE GENOMIC DNA]</scope>
    <source>
        <strain evidence="9">CBS 270.75 / DBVPG 7215 / KCTC 17166 / NRRL Y-17582</strain>
    </source>
</reference>
<organism evidence="8 9">
    <name type="scientific">Eremothecium cymbalariae (strain CBS 270.75 / DBVPG 7215 / KCTC 17166 / NRRL Y-17582)</name>
    <name type="common">Yeast</name>
    <dbReference type="NCBI Taxonomy" id="931890"/>
    <lineage>
        <taxon>Eukaryota</taxon>
        <taxon>Fungi</taxon>
        <taxon>Dikarya</taxon>
        <taxon>Ascomycota</taxon>
        <taxon>Saccharomycotina</taxon>
        <taxon>Saccharomycetes</taxon>
        <taxon>Saccharomycetales</taxon>
        <taxon>Saccharomycetaceae</taxon>
        <taxon>Eremothecium</taxon>
    </lineage>
</organism>
<gene>
    <name evidence="8" type="ordered locus">Ecym_2087</name>
</gene>
<comment type="similarity">
    <text evidence="2">Belongs to the mitochondrion-specific ribosomal protein mS33 family.</text>
</comment>
<comment type="subcellular location">
    <subcellularLocation>
        <location evidence="1">Mitochondrion</location>
    </subcellularLocation>
</comment>
<dbReference type="InterPro" id="IPR013219">
    <property type="entry name" value="Ribosomal_mS33"/>
</dbReference>
<dbReference type="RefSeq" id="XP_003644657.1">
    <property type="nucleotide sequence ID" value="XM_003644609.1"/>
</dbReference>
<evidence type="ECO:0000256" key="2">
    <source>
        <dbReference type="ARBA" id="ARBA00008970"/>
    </source>
</evidence>